<dbReference type="InterPro" id="IPR018777">
    <property type="entry name" value="Replication_initiator_prot_A"/>
</dbReference>
<protein>
    <submittedName>
        <fullName evidence="1">RepA</fullName>
    </submittedName>
</protein>
<organism evidence="1 2">
    <name type="scientific">Rhodopirellula baltica SH28</name>
    <dbReference type="NCBI Taxonomy" id="993517"/>
    <lineage>
        <taxon>Bacteria</taxon>
        <taxon>Pseudomonadati</taxon>
        <taxon>Planctomycetota</taxon>
        <taxon>Planctomycetia</taxon>
        <taxon>Pirellulales</taxon>
        <taxon>Pirellulaceae</taxon>
        <taxon>Rhodopirellula</taxon>
    </lineage>
</organism>
<dbReference type="RefSeq" id="WP_007331490.1">
    <property type="nucleotide sequence ID" value="NZ_AMCW01000040.1"/>
</dbReference>
<reference evidence="1 2" key="1">
    <citation type="journal article" date="2013" name="Mar. Genomics">
        <title>Expression of sulfatases in Rhodopirellula baltica and the diversity of sulfatases in the genus Rhodopirellula.</title>
        <authorList>
            <person name="Wegner C.E."/>
            <person name="Richter-Heitmann T."/>
            <person name="Klindworth A."/>
            <person name="Klockow C."/>
            <person name="Richter M."/>
            <person name="Achstetter T."/>
            <person name="Glockner F.O."/>
            <person name="Harder J."/>
        </authorList>
    </citation>
    <scope>NUCLEOTIDE SEQUENCE [LARGE SCALE GENOMIC DNA]</scope>
    <source>
        <strain evidence="1 2">SH28</strain>
    </source>
</reference>
<dbReference type="PATRIC" id="fig|993517.3.peg.1759"/>
<sequence length="355" mass="40887">MNDESLANRTTLLPDRHPVKDFFICDIVDAAPKGDMAGLEHPVFSLSTKPDKRLRRYEHNGNWIEIRPGSDGLATVFDRDILVFCISQLIAGMNEGREVAQAVRFQGVELLTATNRMTTGRGYDLLKGALERLAGTRISTNIMTGNKEITKGFGLIESFEIVRETRDGRMQEIEVKLSDWVFEAVKAKEVLTLHRDYFRLRKPIERRLYELARKHCGRKQEWRIGLELLKKKCGSTSKLWEFKRLIRKVVEDDERSNHMPDYSVRLEEGANGHDLVVFRSRGTVPSLNKPSNDAVGPLQPDTYHAARLEAPGWDVYELERTWRDWMVMSDVTPPKRPDAAFVGFCRKWFQRKGRP</sequence>
<evidence type="ECO:0000313" key="1">
    <source>
        <dbReference type="EMBL" id="EKK02921.1"/>
    </source>
</evidence>
<gene>
    <name evidence="1" type="ORF">RBSH_01614</name>
</gene>
<accession>K5EAR8</accession>
<proteinExistence type="predicted"/>
<dbReference type="AlphaFoldDB" id="K5EAR8"/>
<dbReference type="Proteomes" id="UP000007993">
    <property type="component" value="Unassembled WGS sequence"/>
</dbReference>
<name>K5EAR8_RHOBT</name>
<evidence type="ECO:0000313" key="2">
    <source>
        <dbReference type="Proteomes" id="UP000007993"/>
    </source>
</evidence>
<comment type="caution">
    <text evidence="1">The sequence shown here is derived from an EMBL/GenBank/DDBJ whole genome shotgun (WGS) entry which is preliminary data.</text>
</comment>
<dbReference type="Pfam" id="PF10134">
    <property type="entry name" value="RPA"/>
    <property type="match status" value="1"/>
</dbReference>
<dbReference type="EMBL" id="AMCW01000040">
    <property type="protein sequence ID" value="EKK02921.1"/>
    <property type="molecule type" value="Genomic_DNA"/>
</dbReference>